<evidence type="ECO:0000313" key="2">
    <source>
        <dbReference type="EMBL" id="OHU09801.1"/>
    </source>
</evidence>
<keyword evidence="3" id="KW-1185">Reference proteome</keyword>
<accession>A0ABX3BZY4</accession>
<feature type="signal peptide" evidence="1">
    <location>
        <begin position="1"/>
        <end position="25"/>
    </location>
</feature>
<feature type="chain" id="PRO_5046757948" description="Serine/threonine protein kinase" evidence="1">
    <location>
        <begin position="26"/>
        <end position="157"/>
    </location>
</feature>
<dbReference type="Proteomes" id="UP000179621">
    <property type="component" value="Unassembled WGS sequence"/>
</dbReference>
<sequence>MVKEWLSGAVAGILAAVGVAVPAQADINEVGCSFSIARPYIATVGGAQVVQTRIDASGCYTNLNSVPMEFTLRLTADDGTPEGAANADVTEYTAVRDIHNGDSLSVVFPPDDQPVTLRPGTYLACGSAATYLEGYQSVKQIDCKIAGWNVPLSIPKM</sequence>
<reference evidence="2 3" key="1">
    <citation type="submission" date="2016-10" db="EMBL/GenBank/DDBJ databases">
        <title>Evaluation of Human, Animal and Environmental Mycobacterium chelonae Isolates by Core Genome Phylogenomic Analysis, Targeted Gene Comparison, and Anti-microbial Susceptibility Patterns: A Tale of Mistaken Identities.</title>
        <authorList>
            <person name="Fogelson S.B."/>
            <person name="Camus A.C."/>
            <person name="Lorenz W."/>
            <person name="Vasireddy R."/>
            <person name="Vasireddy S."/>
            <person name="Smith T."/>
            <person name="Brown-Elliott B.A."/>
            <person name="Wallace R.J.Jr."/>
            <person name="Hasan N.A."/>
            <person name="Reischl U."/>
            <person name="Sanchez S."/>
        </authorList>
    </citation>
    <scope>NUCLEOTIDE SEQUENCE [LARGE SCALE GENOMIC DNA]</scope>
    <source>
        <strain evidence="2 3">8528</strain>
    </source>
</reference>
<organism evidence="2 3">
    <name type="scientific">Mycobacteroides saopaulense</name>
    <dbReference type="NCBI Taxonomy" id="1578165"/>
    <lineage>
        <taxon>Bacteria</taxon>
        <taxon>Bacillati</taxon>
        <taxon>Actinomycetota</taxon>
        <taxon>Actinomycetes</taxon>
        <taxon>Mycobacteriales</taxon>
        <taxon>Mycobacteriaceae</taxon>
        <taxon>Mycobacteroides</taxon>
    </lineage>
</organism>
<dbReference type="EMBL" id="MLIH01000012">
    <property type="protein sequence ID" value="OHU09801.1"/>
    <property type="molecule type" value="Genomic_DNA"/>
</dbReference>
<gene>
    <name evidence="2" type="ORF">BKG73_11675</name>
</gene>
<proteinExistence type="predicted"/>
<evidence type="ECO:0008006" key="4">
    <source>
        <dbReference type="Google" id="ProtNLM"/>
    </source>
</evidence>
<evidence type="ECO:0000313" key="3">
    <source>
        <dbReference type="Proteomes" id="UP000179621"/>
    </source>
</evidence>
<evidence type="ECO:0000256" key="1">
    <source>
        <dbReference type="SAM" id="SignalP"/>
    </source>
</evidence>
<name>A0ABX3BZY4_9MYCO</name>
<keyword evidence="1" id="KW-0732">Signal</keyword>
<comment type="caution">
    <text evidence="2">The sequence shown here is derived from an EMBL/GenBank/DDBJ whole genome shotgun (WGS) entry which is preliminary data.</text>
</comment>
<protein>
    <recommendedName>
        <fullName evidence="4">Serine/threonine protein kinase</fullName>
    </recommendedName>
</protein>
<dbReference type="RefSeq" id="WP_070912193.1">
    <property type="nucleotide sequence ID" value="NZ_MLIC01000005.1"/>
</dbReference>